<organism evidence="1 2">
    <name type="scientific">Bibersteinia trehalosi Y31</name>
    <dbReference type="NCBI Taxonomy" id="1261658"/>
    <lineage>
        <taxon>Bacteria</taxon>
        <taxon>Pseudomonadati</taxon>
        <taxon>Pseudomonadota</taxon>
        <taxon>Gammaproteobacteria</taxon>
        <taxon>Pasteurellales</taxon>
        <taxon>Pasteurellaceae</taxon>
        <taxon>Bibersteinia</taxon>
    </lineage>
</organism>
<proteinExistence type="predicted"/>
<dbReference type="Proteomes" id="UP000078358">
    <property type="component" value="Unassembled WGS sequence"/>
</dbReference>
<reference evidence="1 2" key="1">
    <citation type="submission" date="2014-01" db="EMBL/GenBank/DDBJ databases">
        <authorList>
            <person name="Zuccon D."/>
        </authorList>
    </citation>
    <scope>NUCLEOTIDE SEQUENCE [LARGE SCALE GENOMIC DNA]</scope>
    <source>
        <strain evidence="1 2">Y31</strain>
    </source>
</reference>
<protein>
    <submittedName>
        <fullName evidence="1">Uncharacterized protein</fullName>
    </submittedName>
</protein>
<evidence type="ECO:0000313" key="1">
    <source>
        <dbReference type="EMBL" id="OAQ15791.1"/>
    </source>
</evidence>
<evidence type="ECO:0000313" key="2">
    <source>
        <dbReference type="Proteomes" id="UP000078358"/>
    </source>
</evidence>
<accession>A0A179D2I6</accession>
<sequence>MVIPALPLSLLLFLNETKSTPLPKGIGWRKSEGFLEGEGKN</sequence>
<gene>
    <name evidence="1" type="ORF">F480_00550</name>
</gene>
<dbReference type="AlphaFoldDB" id="A0A179D2I6"/>
<dbReference type="EMBL" id="JACI01000001">
    <property type="protein sequence ID" value="OAQ15791.1"/>
    <property type="molecule type" value="Genomic_DNA"/>
</dbReference>
<comment type="caution">
    <text evidence="1">The sequence shown here is derived from an EMBL/GenBank/DDBJ whole genome shotgun (WGS) entry which is preliminary data.</text>
</comment>
<name>A0A179D2I6_BIBTR</name>